<evidence type="ECO:0000256" key="4">
    <source>
        <dbReference type="SAM" id="SignalP"/>
    </source>
</evidence>
<dbReference type="InterPro" id="IPR017853">
    <property type="entry name" value="GH"/>
</dbReference>
<dbReference type="PROSITE" id="PS51904">
    <property type="entry name" value="GLYCOSYL_HYDROL_F25_2"/>
    <property type="match status" value="1"/>
</dbReference>
<comment type="similarity">
    <text evidence="1">Belongs to the glycosyl hydrolase 25 family.</text>
</comment>
<dbReference type="Pfam" id="PF01183">
    <property type="entry name" value="Glyco_hydro_25"/>
    <property type="match status" value="1"/>
</dbReference>
<keyword evidence="3" id="KW-0326">Glycosidase</keyword>
<evidence type="ECO:0000256" key="3">
    <source>
        <dbReference type="ARBA" id="ARBA00023295"/>
    </source>
</evidence>
<keyword evidence="2" id="KW-0378">Hydrolase</keyword>
<keyword evidence="6" id="KW-1185">Reference proteome</keyword>
<dbReference type="RefSeq" id="WP_222990119.1">
    <property type="nucleotide sequence ID" value="NZ_JAINVV010000004.1"/>
</dbReference>
<organism evidence="5 6">
    <name type="scientific">Sphingomonas colocasiae</name>
    <dbReference type="NCBI Taxonomy" id="1848973"/>
    <lineage>
        <taxon>Bacteria</taxon>
        <taxon>Pseudomonadati</taxon>
        <taxon>Pseudomonadota</taxon>
        <taxon>Alphaproteobacteria</taxon>
        <taxon>Sphingomonadales</taxon>
        <taxon>Sphingomonadaceae</taxon>
        <taxon>Sphingomonas</taxon>
    </lineage>
</organism>
<evidence type="ECO:0000313" key="5">
    <source>
        <dbReference type="EMBL" id="MBY8823095.1"/>
    </source>
</evidence>
<name>A0ABS7PQW3_9SPHN</name>
<feature type="signal peptide" evidence="4">
    <location>
        <begin position="1"/>
        <end position="24"/>
    </location>
</feature>
<dbReference type="Gene3D" id="3.20.20.80">
    <property type="entry name" value="Glycosidases"/>
    <property type="match status" value="1"/>
</dbReference>
<proteinExistence type="inferred from homology"/>
<keyword evidence="4" id="KW-0732">Signal</keyword>
<dbReference type="PANTHER" id="PTHR34135:SF2">
    <property type="entry name" value="LYSOZYME"/>
    <property type="match status" value="1"/>
</dbReference>
<comment type="caution">
    <text evidence="5">The sequence shown here is derived from an EMBL/GenBank/DDBJ whole genome shotgun (WGS) entry which is preliminary data.</text>
</comment>
<evidence type="ECO:0000313" key="6">
    <source>
        <dbReference type="Proteomes" id="UP000706039"/>
    </source>
</evidence>
<sequence>MAARTWKRRLGFAALALAALAALAGALYAYALQWRPSIEQYPLQGVDVSHHQGEIHWPSVKAAGAEFAYIKATEGADHRDTRFAENWQQSETAGLKHGAYHFYTLCRPAIDQATNFIATVPREEQALPPAVDLEFGGNCAARPSRETLIADLTSFLEMIEAHAGKPAILYVTSEFEDTYAISRGIHRTLWLRRLFLPPNYGERPWVMWQASSVRRIEGIEGPVDWNVVRP</sequence>
<accession>A0ABS7PQW3</accession>
<dbReference type="SUPFAM" id="SSF51445">
    <property type="entry name" value="(Trans)glycosidases"/>
    <property type="match status" value="1"/>
</dbReference>
<dbReference type="Proteomes" id="UP000706039">
    <property type="component" value="Unassembled WGS sequence"/>
</dbReference>
<dbReference type="InterPro" id="IPR002053">
    <property type="entry name" value="Glyco_hydro_25"/>
</dbReference>
<protein>
    <recommendedName>
        <fullName evidence="7">Lysozyme</fullName>
    </recommendedName>
</protein>
<evidence type="ECO:0008006" key="7">
    <source>
        <dbReference type="Google" id="ProtNLM"/>
    </source>
</evidence>
<dbReference type="PANTHER" id="PTHR34135">
    <property type="entry name" value="LYSOZYME"/>
    <property type="match status" value="1"/>
</dbReference>
<dbReference type="SMART" id="SM00641">
    <property type="entry name" value="Glyco_25"/>
    <property type="match status" value="1"/>
</dbReference>
<gene>
    <name evidence="5" type="ORF">K7G82_12385</name>
</gene>
<dbReference type="EMBL" id="JAINVV010000004">
    <property type="protein sequence ID" value="MBY8823095.1"/>
    <property type="molecule type" value="Genomic_DNA"/>
</dbReference>
<reference evidence="5 6" key="1">
    <citation type="submission" date="2021-08" db="EMBL/GenBank/DDBJ databases">
        <authorList>
            <person name="Tuo L."/>
        </authorList>
    </citation>
    <scope>NUCLEOTIDE SEQUENCE [LARGE SCALE GENOMIC DNA]</scope>
    <source>
        <strain evidence="5 6">JCM 31229</strain>
    </source>
</reference>
<feature type="chain" id="PRO_5045129329" description="Lysozyme" evidence="4">
    <location>
        <begin position="25"/>
        <end position="230"/>
    </location>
</feature>
<evidence type="ECO:0000256" key="2">
    <source>
        <dbReference type="ARBA" id="ARBA00022801"/>
    </source>
</evidence>
<dbReference type="InterPro" id="IPR018077">
    <property type="entry name" value="Glyco_hydro_fam25_subgr"/>
</dbReference>
<evidence type="ECO:0000256" key="1">
    <source>
        <dbReference type="ARBA" id="ARBA00010646"/>
    </source>
</evidence>